<feature type="domain" description="NodB homology" evidence="5">
    <location>
        <begin position="380"/>
        <end position="569"/>
    </location>
</feature>
<reference evidence="6 7" key="1">
    <citation type="submission" date="2020-06" db="EMBL/GenBank/DDBJ databases">
        <title>Characterization of fructooligosaccharide metabolism and fructooligosaccharide-degrading enzymes in human commensal butyrate producers.</title>
        <authorList>
            <person name="Tanno H."/>
            <person name="Fujii T."/>
            <person name="Hirano K."/>
            <person name="Maeno S."/>
            <person name="Tonozuka T."/>
            <person name="Sakamoto M."/>
            <person name="Ohkuma M."/>
            <person name="Tochio T."/>
            <person name="Endo A."/>
        </authorList>
    </citation>
    <scope>NUCLEOTIDE SEQUENCE [LARGE SCALE GENOMIC DNA]</scope>
    <source>
        <strain evidence="6 7">JCM 31056</strain>
    </source>
</reference>
<comment type="caution">
    <text evidence="6">The sequence shown here is derived from an EMBL/GenBank/DDBJ whole genome shotgun (WGS) entry which is preliminary data.</text>
</comment>
<organism evidence="6 7">
    <name type="scientific">Butyricicoccus faecihominis</name>
    <dbReference type="NCBI Taxonomy" id="1712515"/>
    <lineage>
        <taxon>Bacteria</taxon>
        <taxon>Bacillati</taxon>
        <taxon>Bacillota</taxon>
        <taxon>Clostridia</taxon>
        <taxon>Eubacteriales</taxon>
        <taxon>Butyricicoccaceae</taxon>
        <taxon>Butyricicoccus</taxon>
    </lineage>
</organism>
<protein>
    <recommendedName>
        <fullName evidence="5">NodB homology domain-containing protein</fullName>
    </recommendedName>
</protein>
<evidence type="ECO:0000259" key="5">
    <source>
        <dbReference type="PROSITE" id="PS51677"/>
    </source>
</evidence>
<dbReference type="InterPro" id="IPR002509">
    <property type="entry name" value="NODB_dom"/>
</dbReference>
<dbReference type="InterPro" id="IPR012854">
    <property type="entry name" value="Cu_amine_oxidase-like_N"/>
</dbReference>
<dbReference type="SUPFAM" id="SSF55383">
    <property type="entry name" value="Copper amine oxidase, domain N"/>
    <property type="match status" value="1"/>
</dbReference>
<keyword evidence="4" id="KW-1133">Transmembrane helix</keyword>
<dbReference type="InterPro" id="IPR011330">
    <property type="entry name" value="Glyco_hydro/deAcase_b/a-brl"/>
</dbReference>
<dbReference type="PANTHER" id="PTHR10587:SF133">
    <property type="entry name" value="CHITIN DEACETYLASE 1-RELATED"/>
    <property type="match status" value="1"/>
</dbReference>
<evidence type="ECO:0000256" key="3">
    <source>
        <dbReference type="SAM" id="MobiDB-lite"/>
    </source>
</evidence>
<keyword evidence="4" id="KW-0812">Transmembrane</keyword>
<dbReference type="InterPro" id="IPR036582">
    <property type="entry name" value="Mao_N_sf"/>
</dbReference>
<proteinExistence type="predicted"/>
<accession>A0ABQ1E298</accession>
<evidence type="ECO:0000313" key="7">
    <source>
        <dbReference type="Proteomes" id="UP000620147"/>
    </source>
</evidence>
<evidence type="ECO:0000313" key="6">
    <source>
        <dbReference type="EMBL" id="GFO89050.1"/>
    </source>
</evidence>
<dbReference type="PANTHER" id="PTHR10587">
    <property type="entry name" value="GLYCOSYL TRANSFERASE-RELATED"/>
    <property type="match status" value="1"/>
</dbReference>
<keyword evidence="7" id="KW-1185">Reference proteome</keyword>
<dbReference type="PROSITE" id="PS51677">
    <property type="entry name" value="NODB"/>
    <property type="match status" value="1"/>
</dbReference>
<name>A0ABQ1E298_9FIRM</name>
<evidence type="ECO:0000256" key="2">
    <source>
        <dbReference type="ARBA" id="ARBA00022801"/>
    </source>
</evidence>
<dbReference type="EMBL" id="BLYJ01000033">
    <property type="protein sequence ID" value="GFO89050.1"/>
    <property type="molecule type" value="Genomic_DNA"/>
</dbReference>
<sequence length="610" mass="65478">MTKMAYESARQAPRSPHRRGRRRRRRNSHYGVLFALIILIIAVIFFGVRAVRSIVGNVVSSNNVLVYQVGNTNAYKNGKTIQVDAAPYRDSQGNGMASISSLCDNLGLELNWDENAKSGTITLKKTVLTIKLSDTNLQVGDATETFASAPVEKNGVVYAPVKDICQALSWQTGEVAAENGDLIIISQAKKALTDKKIGEITDDALKVLGPAEGQVMSGSIVMRTGSDQLLYEGSTKHMVEEGKKLGAGVLDQDGTAYIPLKAAMTALGGKAEDDGKGAWNVTCGESTATVDADDGKTKVDGKRASGNGFSTYTDQDKNRFYVSPQVLAAILGKTYTDLGDGVFSFTGVTLDGFDSQKAYLKNMKDKLGDAVDGDIPEADVYIALTFDDGPTGKKDGYPNGLTNYLLDGLKQRGAVATFLMVGERVSEVSDVLPRMVNEGHELGNHTMNHPMCHLTGLGTDDIRSQIDDATNAIKDIAGQAPQVLRPVGGGVNSDVKAVAAELGYPIINWSVDTEDWKYRDADHVKKVIVEQAQDGDVVLMHDLYETSVRGALAAIDELQSRTDKTYAFVTVSQLAAIHGITLEPGVVYNGLTDEVAQQIADGSYSPTEFT</sequence>
<dbReference type="InterPro" id="IPR050248">
    <property type="entry name" value="Polysacc_deacetylase_ArnD"/>
</dbReference>
<dbReference type="Proteomes" id="UP000620147">
    <property type="component" value="Unassembled WGS sequence"/>
</dbReference>
<dbReference type="Pfam" id="PF07833">
    <property type="entry name" value="Cu_amine_oxidN1"/>
    <property type="match status" value="1"/>
</dbReference>
<keyword evidence="1" id="KW-0479">Metal-binding</keyword>
<keyword evidence="4" id="KW-0472">Membrane</keyword>
<gene>
    <name evidence="6" type="ORF">BUFA31_22140</name>
</gene>
<feature type="transmembrane region" description="Helical" evidence="4">
    <location>
        <begin position="28"/>
        <end position="48"/>
    </location>
</feature>
<dbReference type="Gene3D" id="3.30.457.10">
    <property type="entry name" value="Copper amine oxidase-like, N-terminal domain"/>
    <property type="match status" value="1"/>
</dbReference>
<evidence type="ECO:0000256" key="1">
    <source>
        <dbReference type="ARBA" id="ARBA00022723"/>
    </source>
</evidence>
<dbReference type="Gene3D" id="3.20.20.370">
    <property type="entry name" value="Glycoside hydrolase/deacetylase"/>
    <property type="match status" value="1"/>
</dbReference>
<keyword evidence="2" id="KW-0378">Hydrolase</keyword>
<dbReference type="SUPFAM" id="SSF88713">
    <property type="entry name" value="Glycoside hydrolase/deacetylase"/>
    <property type="match status" value="1"/>
</dbReference>
<evidence type="ECO:0000256" key="4">
    <source>
        <dbReference type="SAM" id="Phobius"/>
    </source>
</evidence>
<feature type="region of interest" description="Disordered" evidence="3">
    <location>
        <begin position="1"/>
        <end position="24"/>
    </location>
</feature>
<dbReference type="Pfam" id="PF01522">
    <property type="entry name" value="Polysacc_deac_1"/>
    <property type="match status" value="1"/>
</dbReference>
<feature type="compositionally biased region" description="Basic residues" evidence="3">
    <location>
        <begin position="15"/>
        <end position="24"/>
    </location>
</feature>